<reference evidence="1 2" key="1">
    <citation type="journal article" date="2015" name="Genome Announc.">
        <title>Complete Genome Sequence of Cupriavidus basilensis 4G11, Isolated from the Oak Ridge Field Research Center Site.</title>
        <authorList>
            <person name="Ray J."/>
            <person name="Waters R.J."/>
            <person name="Skerker J.M."/>
            <person name="Kuehl J.V."/>
            <person name="Price M.N."/>
            <person name="Huang J."/>
            <person name="Chakraborty R."/>
            <person name="Arkin A.P."/>
            <person name="Deutschbauer A."/>
        </authorList>
    </citation>
    <scope>NUCLEOTIDE SEQUENCE [LARGE SCALE GENOMIC DNA]</scope>
    <source>
        <strain evidence="1">4G11</strain>
    </source>
</reference>
<dbReference type="STRING" id="68895.RR42_s3357"/>
<organism evidence="1 2">
    <name type="scientific">Cupriavidus basilensis</name>
    <dbReference type="NCBI Taxonomy" id="68895"/>
    <lineage>
        <taxon>Bacteria</taxon>
        <taxon>Pseudomonadati</taxon>
        <taxon>Pseudomonadota</taxon>
        <taxon>Betaproteobacteria</taxon>
        <taxon>Burkholderiales</taxon>
        <taxon>Burkholderiaceae</taxon>
        <taxon>Cupriavidus</taxon>
    </lineage>
</organism>
<dbReference type="EMBL" id="CP010537">
    <property type="protein sequence ID" value="AJG24933.1"/>
    <property type="molecule type" value="Genomic_DNA"/>
</dbReference>
<accession>A0A0C4YPF8</accession>
<evidence type="ECO:0000313" key="2">
    <source>
        <dbReference type="Proteomes" id="UP000031843"/>
    </source>
</evidence>
<sequence length="37" mass="4185">MKDWAARHARCPAARSWGQPRSVQADAYAMNDLLQLV</sequence>
<dbReference type="AlphaFoldDB" id="A0A0C4YPF8"/>
<keyword evidence="2" id="KW-1185">Reference proteome</keyword>
<proteinExistence type="predicted"/>
<gene>
    <name evidence="1" type="ORF">RR42_s3357</name>
</gene>
<name>A0A0C4YPF8_9BURK</name>
<dbReference type="KEGG" id="cbw:RR42_s3357"/>
<protein>
    <submittedName>
        <fullName evidence="1">Uncharacterized protein</fullName>
    </submittedName>
</protein>
<evidence type="ECO:0000313" key="1">
    <source>
        <dbReference type="EMBL" id="AJG24933.1"/>
    </source>
</evidence>
<dbReference type="Proteomes" id="UP000031843">
    <property type="component" value="Chromosome secondary"/>
</dbReference>